<accession>A0A564YCR3</accession>
<evidence type="ECO:0000256" key="1">
    <source>
        <dbReference type="SAM" id="MobiDB-lite"/>
    </source>
</evidence>
<gene>
    <name evidence="2" type="ORF">WMSIL1_LOCUS5055</name>
</gene>
<protein>
    <submittedName>
        <fullName evidence="2">Uncharacterized protein</fullName>
    </submittedName>
</protein>
<proteinExistence type="predicted"/>
<dbReference type="PANTHER" id="PTHR33327">
    <property type="entry name" value="ENDONUCLEASE"/>
    <property type="match status" value="1"/>
</dbReference>
<sequence>MILLPSPTIFTSSYYLRRSHSSFHFNSKMSGELEPVVDAVEFLHLVPPIGEDLSIAGHFQARNNVSTCFSALPTDFAAEAIDITDKAPQDNSYDTLKRTVISRLSHSQEKRVQPLLFLVELGDRTPSQLLRHMRSLLGETRAVGTPILNRVTTQQSDVLTKLFEKVELLVPNISSQSDNKQRPRFPKQSDSAPKHRNRICYHHRMYGDDAKKCQPACKYSKTGTITSQGNFAGSNAALSPILQKLLSLIHRPGSASDKQPLFQSPYISLC</sequence>
<evidence type="ECO:0000313" key="2">
    <source>
        <dbReference type="EMBL" id="VUZ45051.1"/>
    </source>
</evidence>
<feature type="region of interest" description="Disordered" evidence="1">
    <location>
        <begin position="174"/>
        <end position="194"/>
    </location>
</feature>
<reference evidence="2 3" key="1">
    <citation type="submission" date="2019-07" db="EMBL/GenBank/DDBJ databases">
        <authorList>
            <person name="Jastrzebski P J."/>
            <person name="Paukszto L."/>
            <person name="Jastrzebski P J."/>
        </authorList>
    </citation>
    <scope>NUCLEOTIDE SEQUENCE [LARGE SCALE GENOMIC DNA]</scope>
    <source>
        <strain evidence="2 3">WMS-il1</strain>
    </source>
</reference>
<keyword evidence="3" id="KW-1185">Reference proteome</keyword>
<dbReference type="AlphaFoldDB" id="A0A564YCR3"/>
<organism evidence="2 3">
    <name type="scientific">Hymenolepis diminuta</name>
    <name type="common">Rat tapeworm</name>
    <dbReference type="NCBI Taxonomy" id="6216"/>
    <lineage>
        <taxon>Eukaryota</taxon>
        <taxon>Metazoa</taxon>
        <taxon>Spiralia</taxon>
        <taxon>Lophotrochozoa</taxon>
        <taxon>Platyhelminthes</taxon>
        <taxon>Cestoda</taxon>
        <taxon>Eucestoda</taxon>
        <taxon>Cyclophyllidea</taxon>
        <taxon>Hymenolepididae</taxon>
        <taxon>Hymenolepis</taxon>
    </lineage>
</organism>
<dbReference type="Proteomes" id="UP000321570">
    <property type="component" value="Unassembled WGS sequence"/>
</dbReference>
<name>A0A564YCR3_HYMDI</name>
<dbReference type="EMBL" id="CABIJS010000155">
    <property type="protein sequence ID" value="VUZ45051.1"/>
    <property type="molecule type" value="Genomic_DNA"/>
</dbReference>
<evidence type="ECO:0000313" key="3">
    <source>
        <dbReference type="Proteomes" id="UP000321570"/>
    </source>
</evidence>
<dbReference type="PANTHER" id="PTHR33327:SF3">
    <property type="entry name" value="RNA-DIRECTED DNA POLYMERASE"/>
    <property type="match status" value="1"/>
</dbReference>